<dbReference type="InterPro" id="IPR008775">
    <property type="entry name" value="Phytyl_CoA_dOase-like"/>
</dbReference>
<dbReference type="Pfam" id="PF00059">
    <property type="entry name" value="Lectin_C"/>
    <property type="match status" value="2"/>
</dbReference>
<dbReference type="SMART" id="SM00034">
    <property type="entry name" value="CLECT"/>
    <property type="match status" value="2"/>
</dbReference>
<comment type="pathway">
    <text evidence="3">Lipid metabolism; fatty acid metabolism.</text>
</comment>
<dbReference type="GO" id="GO:0031418">
    <property type="term" value="F:L-ascorbic acid binding"/>
    <property type="evidence" value="ECO:0007669"/>
    <property type="project" value="UniProtKB-KW"/>
</dbReference>
<dbReference type="GO" id="GO:0048244">
    <property type="term" value="F:phytanoyl-CoA dioxygenase activity"/>
    <property type="evidence" value="ECO:0007669"/>
    <property type="project" value="UniProtKB-EC"/>
</dbReference>
<evidence type="ECO:0000256" key="6">
    <source>
        <dbReference type="ARBA" id="ARBA00022896"/>
    </source>
</evidence>
<evidence type="ECO:0000256" key="13">
    <source>
        <dbReference type="SAM" id="SignalP"/>
    </source>
</evidence>
<keyword evidence="6" id="KW-0847">Vitamin C</keyword>
<dbReference type="SUPFAM" id="SSF56436">
    <property type="entry name" value="C-type lectin-like"/>
    <property type="match status" value="2"/>
</dbReference>
<feature type="chain" id="PRO_5041421989" description="phytanoyl-CoA dioxygenase" evidence="13">
    <location>
        <begin position="25"/>
        <end position="572"/>
    </location>
</feature>
<dbReference type="PANTHER" id="PTHR21308:SF1">
    <property type="entry name" value="PHYTANOYL-COA DIOXYGENASE, PEROXISOMAL"/>
    <property type="match status" value="1"/>
</dbReference>
<proteinExistence type="inferred from homology"/>
<evidence type="ECO:0000256" key="5">
    <source>
        <dbReference type="ARBA" id="ARBA00022723"/>
    </source>
</evidence>
<dbReference type="EC" id="1.14.11.18" evidence="10"/>
<dbReference type="GO" id="GO:0005777">
    <property type="term" value="C:peroxisome"/>
    <property type="evidence" value="ECO:0007669"/>
    <property type="project" value="UniProtKB-ARBA"/>
</dbReference>
<dbReference type="Gene3D" id="2.60.120.620">
    <property type="entry name" value="q2cbj1_9rhob like domain"/>
    <property type="match status" value="1"/>
</dbReference>
<dbReference type="PROSITE" id="PS50041">
    <property type="entry name" value="C_TYPE_LECTIN_2"/>
    <property type="match status" value="2"/>
</dbReference>
<dbReference type="GO" id="GO:0046872">
    <property type="term" value="F:metal ion binding"/>
    <property type="evidence" value="ECO:0007669"/>
    <property type="project" value="UniProtKB-KW"/>
</dbReference>
<evidence type="ECO:0000256" key="1">
    <source>
        <dbReference type="ARBA" id="ARBA00001961"/>
    </source>
</evidence>
<dbReference type="EMBL" id="CATQJA010002663">
    <property type="protein sequence ID" value="CAJ0581742.1"/>
    <property type="molecule type" value="Genomic_DNA"/>
</dbReference>
<protein>
    <recommendedName>
        <fullName evidence="10">phytanoyl-CoA dioxygenase</fullName>
        <ecNumber evidence="10">1.14.11.18</ecNumber>
    </recommendedName>
    <alternativeName>
        <fullName evidence="11">Phytanic acid oxidase</fullName>
    </alternativeName>
    <alternativeName>
        <fullName evidence="12">Phytanoyl-CoA alpha-hydroxylase</fullName>
    </alternativeName>
</protein>
<keyword evidence="5" id="KW-0479">Metal-binding</keyword>
<feature type="non-terminal residue" evidence="15">
    <location>
        <position position="1"/>
    </location>
</feature>
<comment type="cofactor">
    <cofactor evidence="2">
        <name>Fe cation</name>
        <dbReference type="ChEBI" id="CHEBI:24875"/>
    </cofactor>
</comment>
<dbReference type="InterPro" id="IPR047128">
    <property type="entry name" value="PhyH"/>
</dbReference>
<dbReference type="AlphaFoldDB" id="A0AA36D8J7"/>
<comment type="caution">
    <text evidence="15">The sequence shown here is derived from an EMBL/GenBank/DDBJ whole genome shotgun (WGS) entry which is preliminary data.</text>
</comment>
<feature type="domain" description="C-type lectin" evidence="14">
    <location>
        <begin position="28"/>
        <end position="142"/>
    </location>
</feature>
<dbReference type="Pfam" id="PF05721">
    <property type="entry name" value="PhyH"/>
    <property type="match status" value="1"/>
</dbReference>
<dbReference type="CDD" id="cd00037">
    <property type="entry name" value="CLECT"/>
    <property type="match status" value="2"/>
</dbReference>
<keyword evidence="7" id="KW-0223">Dioxygenase</keyword>
<evidence type="ECO:0000256" key="11">
    <source>
        <dbReference type="ARBA" id="ARBA00034921"/>
    </source>
</evidence>
<evidence type="ECO:0000256" key="7">
    <source>
        <dbReference type="ARBA" id="ARBA00022964"/>
    </source>
</evidence>
<evidence type="ECO:0000256" key="4">
    <source>
        <dbReference type="ARBA" id="ARBA00005830"/>
    </source>
</evidence>
<gene>
    <name evidence="15" type="ORF">MSPICULIGERA_LOCUS19897</name>
</gene>
<dbReference type="SUPFAM" id="SSF51197">
    <property type="entry name" value="Clavaminate synthase-like"/>
    <property type="match status" value="1"/>
</dbReference>
<dbReference type="InterPro" id="IPR016187">
    <property type="entry name" value="CTDL_fold"/>
</dbReference>
<sequence length="572" mass="64933">MLRFFLLTATVAAIALGFCPRNSAQSGSRDKCFAFYNFPMKFDDADTFCYNLGGRLASLTNAFEASAVAGLIKSQGSSANLYWIGARSTNGKPFFWLDGTPFSYTNWDSDNCEPKLECATGQLANGKWATSSCGALLPFACALDPAPPICDSTWAWFQPKNACYKVIRDFTSFTDADQHCRSLGANLTSIRDRTENDWVYELGTANYKLDATDHDVQTWIGLKRNYKGGSWYWTDGTPFSYSTWTKDEPADDHDDQNCVELAEGQIDWNRDGHVLSAEQKRFYEREGYLIIKNVVPQYELERYKRRFQEICEMKDVSRSMLVMRDMAINRSEYVPGEKAIMKVQDFGEDPVLFDYCKYPAIVDTVKDLIGTPQSNLLAMHTMLINKPPDSGSLTSRHPMHQDLQYFPFRPADYICCAWTAMEKITRANGCLVVVPRTHKGQLLPHEYPKWEGGVNPMYHGIQNYDASMPRLHVEMDAGDTVFFHPLLIHGSGTNRTNGFRKAISCHYANDDLCRYVDVEKVQELTANEIIDVARKRMVKFGISEEDAKNAKIDFSDVWRLRAHAVNGTRNNL</sequence>
<feature type="domain" description="C-type lectin" evidence="14">
    <location>
        <begin position="159"/>
        <end position="269"/>
    </location>
</feature>
<keyword evidence="9" id="KW-0408">Iron</keyword>
<dbReference type="Proteomes" id="UP001177023">
    <property type="component" value="Unassembled WGS sequence"/>
</dbReference>
<dbReference type="GO" id="GO:0001561">
    <property type="term" value="P:fatty acid alpha-oxidation"/>
    <property type="evidence" value="ECO:0007669"/>
    <property type="project" value="InterPro"/>
</dbReference>
<evidence type="ECO:0000313" key="16">
    <source>
        <dbReference type="Proteomes" id="UP001177023"/>
    </source>
</evidence>
<dbReference type="FunFam" id="2.60.120.620:FF:000012">
    <property type="entry name" value="Phytanoyl-CoA dioxygenase, peroxisomal"/>
    <property type="match status" value="1"/>
</dbReference>
<accession>A0AA36D8J7</accession>
<evidence type="ECO:0000256" key="2">
    <source>
        <dbReference type="ARBA" id="ARBA00001962"/>
    </source>
</evidence>
<keyword evidence="8" id="KW-0560">Oxidoreductase</keyword>
<evidence type="ECO:0000256" key="12">
    <source>
        <dbReference type="ARBA" id="ARBA00034924"/>
    </source>
</evidence>
<organism evidence="15 16">
    <name type="scientific">Mesorhabditis spiculigera</name>
    <dbReference type="NCBI Taxonomy" id="96644"/>
    <lineage>
        <taxon>Eukaryota</taxon>
        <taxon>Metazoa</taxon>
        <taxon>Ecdysozoa</taxon>
        <taxon>Nematoda</taxon>
        <taxon>Chromadorea</taxon>
        <taxon>Rhabditida</taxon>
        <taxon>Rhabditina</taxon>
        <taxon>Rhabditomorpha</taxon>
        <taxon>Rhabditoidea</taxon>
        <taxon>Rhabditidae</taxon>
        <taxon>Mesorhabditinae</taxon>
        <taxon>Mesorhabditis</taxon>
    </lineage>
</organism>
<evidence type="ECO:0000256" key="10">
    <source>
        <dbReference type="ARBA" id="ARBA00034809"/>
    </source>
</evidence>
<evidence type="ECO:0000259" key="14">
    <source>
        <dbReference type="PROSITE" id="PS50041"/>
    </source>
</evidence>
<comment type="cofactor">
    <cofactor evidence="1">
        <name>L-ascorbate</name>
        <dbReference type="ChEBI" id="CHEBI:38290"/>
    </cofactor>
</comment>
<evidence type="ECO:0000256" key="9">
    <source>
        <dbReference type="ARBA" id="ARBA00023004"/>
    </source>
</evidence>
<evidence type="ECO:0000256" key="3">
    <source>
        <dbReference type="ARBA" id="ARBA00004872"/>
    </source>
</evidence>
<dbReference type="InterPro" id="IPR001304">
    <property type="entry name" value="C-type_lectin-like"/>
</dbReference>
<reference evidence="15" key="1">
    <citation type="submission" date="2023-06" db="EMBL/GenBank/DDBJ databases">
        <authorList>
            <person name="Delattre M."/>
        </authorList>
    </citation>
    <scope>NUCLEOTIDE SEQUENCE</scope>
    <source>
        <strain evidence="15">AF72</strain>
    </source>
</reference>
<dbReference type="Gene3D" id="3.10.100.10">
    <property type="entry name" value="Mannose-Binding Protein A, subunit A"/>
    <property type="match status" value="2"/>
</dbReference>
<evidence type="ECO:0000313" key="15">
    <source>
        <dbReference type="EMBL" id="CAJ0581742.1"/>
    </source>
</evidence>
<name>A0AA36D8J7_9BILA</name>
<dbReference type="PANTHER" id="PTHR21308">
    <property type="entry name" value="PHYTANOYL-COA ALPHA-HYDROXYLASE"/>
    <property type="match status" value="1"/>
</dbReference>
<evidence type="ECO:0000256" key="8">
    <source>
        <dbReference type="ARBA" id="ARBA00023002"/>
    </source>
</evidence>
<comment type="similarity">
    <text evidence="4">Belongs to the PhyH family.</text>
</comment>
<dbReference type="InterPro" id="IPR016186">
    <property type="entry name" value="C-type_lectin-like/link_sf"/>
</dbReference>
<keyword evidence="16" id="KW-1185">Reference proteome</keyword>
<feature type="signal peptide" evidence="13">
    <location>
        <begin position="1"/>
        <end position="24"/>
    </location>
</feature>
<keyword evidence="13" id="KW-0732">Signal</keyword>